<dbReference type="FunFam" id="1.10.10.10:FF:000322">
    <property type="entry name" value="Probable disease resistance protein At1g63360"/>
    <property type="match status" value="1"/>
</dbReference>
<dbReference type="InterPro" id="IPR058922">
    <property type="entry name" value="WHD_DRP"/>
</dbReference>
<sequence>MADAIVSIVVEQLADIIRKQIQEEVNLVRGVKKEIHYLSSELKAIRNVLDDAERRGYKEKTIQHWLNKLEDTSYDIADVLDEWNYAILKLQIEGPKPKVCRLIPSSCLCFEKVTFRRDIAKKIKGLKKRMDMIVEEKARYDFIIAQPVEPRKSDRVKTTSLVDVSEIQGRAADKDALVNNLILEGAGQEERGSYVVSIVGTGGIGKTTLAQLVYNDDEVTNLFRKRIWVCVSDVSDEVKIVKGIIEQVTVSAPNLNELESLLKNLADSVSGQKFLLVLDDVWEEYCTKWEPLKNSLQCGDPGSKILVTTRSERVARMMGSAENEMHHLGQLSDKDCWTLMRRIAFSDKREEECEKFEDIGRKIANKCKGLPLAAKVLGSLLRFKDGVQEWENVLDSEIWQLEQVEVELFPHLFLSYNELSPAMKRCFSYCAVFPKDFRMDVEKLIKMWMAQGYLSSGGNADDLELTGKEYFDNLKARSLFQDFEESYGTNSCKMHDIVHDFAQFLRKNKRHTNMEDVDGIDGARTKELSQVCDPLLVSQIKVNRSLITLDILPLSHLLKSLGVRVLECAELPTEIEILTHLRYLDLNRGRWWPTQDFPQTMFKLYNLETLYLSDLELREVPKEIGNLIRLRHLDLSKNSMEELPETIYNLHHLRTLNLASCHNLEKLPEGIEGLVNLKHFINEDTYRLNQFPRGLEQLTSLRTLNKFGSGRGWSKFGYLNKLDKLSGDIRLNIRIDDAEDVIESQKAELRNKRHIQNLDIIFHDELRDTEEDESIRDDVMEALQPPLNLSSLKIVEYHGIKFPGWITSSLNHLTNLEFHWCCFCWTLPPLGKLPCLEKLHVRRMERLHFLGREFLGITSSSDDINASLQPVVIGFPKLKELSISWCSEWKEWEDITAEEEGSATVSIMPCLKKLFIRSCYRLTVLPHRLLRKASSLQYLEISRSPLLYNRYEDTEGSDWKSLTHIPRVEKSEYYL</sequence>
<dbReference type="InterPro" id="IPR038005">
    <property type="entry name" value="RX-like_CC"/>
</dbReference>
<evidence type="ECO:0008006" key="13">
    <source>
        <dbReference type="Google" id="ProtNLM"/>
    </source>
</evidence>
<dbReference type="GO" id="GO:0005524">
    <property type="term" value="F:ATP binding"/>
    <property type="evidence" value="ECO:0007669"/>
    <property type="project" value="UniProtKB-KW"/>
</dbReference>
<name>A0AAV6XAF7_9LAMI</name>
<dbReference type="InterPro" id="IPR001611">
    <property type="entry name" value="Leu-rich_rpt"/>
</dbReference>
<comment type="similarity">
    <text evidence="1">Belongs to the disease resistance NB-LRR family.</text>
</comment>
<dbReference type="GO" id="GO:0051607">
    <property type="term" value="P:defense response to virus"/>
    <property type="evidence" value="ECO:0007669"/>
    <property type="project" value="UniProtKB-ARBA"/>
</dbReference>
<evidence type="ECO:0000259" key="9">
    <source>
        <dbReference type="Pfam" id="PF23559"/>
    </source>
</evidence>
<evidence type="ECO:0000256" key="6">
    <source>
        <dbReference type="ARBA" id="ARBA00022840"/>
    </source>
</evidence>
<dbReference type="CDD" id="cd14798">
    <property type="entry name" value="RX-CC_like"/>
    <property type="match status" value="1"/>
</dbReference>
<keyword evidence="6" id="KW-0067">ATP-binding</keyword>
<accession>A0AAV6XAF7</accession>
<gene>
    <name evidence="11" type="ORF">BUALT_Bualt07G0156500</name>
</gene>
<dbReference type="Proteomes" id="UP000826271">
    <property type="component" value="Unassembled WGS sequence"/>
</dbReference>
<dbReference type="Pfam" id="PF00931">
    <property type="entry name" value="NB-ARC"/>
    <property type="match status" value="1"/>
</dbReference>
<proteinExistence type="inferred from homology"/>
<evidence type="ECO:0000256" key="5">
    <source>
        <dbReference type="ARBA" id="ARBA00022821"/>
    </source>
</evidence>
<feature type="domain" description="Disease resistance protein winged helix" evidence="9">
    <location>
        <begin position="432"/>
        <end position="502"/>
    </location>
</feature>
<dbReference type="PANTHER" id="PTHR36766">
    <property type="entry name" value="PLANT BROAD-SPECTRUM MILDEW RESISTANCE PROTEIN RPW8"/>
    <property type="match status" value="1"/>
</dbReference>
<dbReference type="Pfam" id="PF25019">
    <property type="entry name" value="LRR_R13L1-DRL21"/>
    <property type="match status" value="1"/>
</dbReference>
<keyword evidence="12" id="KW-1185">Reference proteome</keyword>
<evidence type="ECO:0000259" key="8">
    <source>
        <dbReference type="Pfam" id="PF18052"/>
    </source>
</evidence>
<evidence type="ECO:0000256" key="4">
    <source>
        <dbReference type="ARBA" id="ARBA00022741"/>
    </source>
</evidence>
<protein>
    <recommendedName>
        <fullName evidence="13">Disease resistance protein RGA3</fullName>
    </recommendedName>
</protein>
<dbReference type="Gene3D" id="1.10.8.430">
    <property type="entry name" value="Helical domain of apoptotic protease-activating factors"/>
    <property type="match status" value="1"/>
</dbReference>
<evidence type="ECO:0000256" key="1">
    <source>
        <dbReference type="ARBA" id="ARBA00008894"/>
    </source>
</evidence>
<keyword evidence="3" id="KW-0677">Repeat</keyword>
<dbReference type="InterPro" id="IPR003591">
    <property type="entry name" value="Leu-rich_rpt_typical-subtyp"/>
</dbReference>
<dbReference type="InterPro" id="IPR032675">
    <property type="entry name" value="LRR_dom_sf"/>
</dbReference>
<dbReference type="Pfam" id="PF18052">
    <property type="entry name" value="Rx_N"/>
    <property type="match status" value="1"/>
</dbReference>
<dbReference type="Gene3D" id="3.80.10.10">
    <property type="entry name" value="Ribonuclease Inhibitor"/>
    <property type="match status" value="2"/>
</dbReference>
<dbReference type="Pfam" id="PF13855">
    <property type="entry name" value="LRR_8"/>
    <property type="match status" value="1"/>
</dbReference>
<feature type="domain" description="Disease resistance N-terminal" evidence="8">
    <location>
        <begin position="5"/>
        <end position="91"/>
    </location>
</feature>
<feature type="domain" description="R13L1/DRL21-like LRR repeat region" evidence="10">
    <location>
        <begin position="719"/>
        <end position="844"/>
    </location>
</feature>
<dbReference type="EMBL" id="WHWC01000007">
    <property type="protein sequence ID" value="KAG8380081.1"/>
    <property type="molecule type" value="Genomic_DNA"/>
</dbReference>
<dbReference type="InterPro" id="IPR002182">
    <property type="entry name" value="NB-ARC"/>
</dbReference>
<dbReference type="FunFam" id="3.40.50.300:FF:001091">
    <property type="entry name" value="Probable disease resistance protein At1g61300"/>
    <property type="match status" value="1"/>
</dbReference>
<evidence type="ECO:0000259" key="7">
    <source>
        <dbReference type="Pfam" id="PF00931"/>
    </source>
</evidence>
<dbReference type="InterPro" id="IPR056789">
    <property type="entry name" value="LRR_R13L1-DRL21"/>
</dbReference>
<comment type="caution">
    <text evidence="11">The sequence shown here is derived from an EMBL/GenBank/DDBJ whole genome shotgun (WGS) entry which is preliminary data.</text>
</comment>
<evidence type="ECO:0000256" key="2">
    <source>
        <dbReference type="ARBA" id="ARBA00022614"/>
    </source>
</evidence>
<dbReference type="InterPro" id="IPR041118">
    <property type="entry name" value="Rx_N"/>
</dbReference>
<evidence type="ECO:0000259" key="10">
    <source>
        <dbReference type="Pfam" id="PF25019"/>
    </source>
</evidence>
<evidence type="ECO:0000256" key="3">
    <source>
        <dbReference type="ARBA" id="ARBA00022737"/>
    </source>
</evidence>
<evidence type="ECO:0000313" key="11">
    <source>
        <dbReference type="EMBL" id="KAG8380081.1"/>
    </source>
</evidence>
<dbReference type="PANTHER" id="PTHR36766:SF45">
    <property type="entry name" value="NB-ARC DOMAIN-CONTAINING PROTEIN"/>
    <property type="match status" value="1"/>
</dbReference>
<organism evidence="11 12">
    <name type="scientific">Buddleja alternifolia</name>
    <dbReference type="NCBI Taxonomy" id="168488"/>
    <lineage>
        <taxon>Eukaryota</taxon>
        <taxon>Viridiplantae</taxon>
        <taxon>Streptophyta</taxon>
        <taxon>Embryophyta</taxon>
        <taxon>Tracheophyta</taxon>
        <taxon>Spermatophyta</taxon>
        <taxon>Magnoliopsida</taxon>
        <taxon>eudicotyledons</taxon>
        <taxon>Gunneridae</taxon>
        <taxon>Pentapetalae</taxon>
        <taxon>asterids</taxon>
        <taxon>lamiids</taxon>
        <taxon>Lamiales</taxon>
        <taxon>Scrophulariaceae</taxon>
        <taxon>Buddlejeae</taxon>
        <taxon>Buddleja</taxon>
    </lineage>
</organism>
<dbReference type="Gene3D" id="1.10.10.10">
    <property type="entry name" value="Winged helix-like DNA-binding domain superfamily/Winged helix DNA-binding domain"/>
    <property type="match status" value="1"/>
</dbReference>
<dbReference type="Gene3D" id="1.20.5.4130">
    <property type="match status" value="1"/>
</dbReference>
<dbReference type="InterPro" id="IPR027417">
    <property type="entry name" value="P-loop_NTPase"/>
</dbReference>
<dbReference type="AlphaFoldDB" id="A0AAV6XAF7"/>
<dbReference type="GO" id="GO:0043531">
    <property type="term" value="F:ADP binding"/>
    <property type="evidence" value="ECO:0007669"/>
    <property type="project" value="InterPro"/>
</dbReference>
<dbReference type="InterPro" id="IPR036388">
    <property type="entry name" value="WH-like_DNA-bd_sf"/>
</dbReference>
<keyword evidence="4" id="KW-0547">Nucleotide-binding</keyword>
<dbReference type="Pfam" id="PF23559">
    <property type="entry name" value="WHD_DRP"/>
    <property type="match status" value="1"/>
</dbReference>
<dbReference type="PRINTS" id="PR00364">
    <property type="entry name" value="DISEASERSIST"/>
</dbReference>
<evidence type="ECO:0000313" key="12">
    <source>
        <dbReference type="Proteomes" id="UP000826271"/>
    </source>
</evidence>
<dbReference type="SUPFAM" id="SSF52058">
    <property type="entry name" value="L domain-like"/>
    <property type="match status" value="1"/>
</dbReference>
<dbReference type="InterPro" id="IPR042197">
    <property type="entry name" value="Apaf_helical"/>
</dbReference>
<keyword evidence="2" id="KW-0433">Leucine-rich repeat</keyword>
<dbReference type="Gene3D" id="3.40.50.300">
    <property type="entry name" value="P-loop containing nucleotide triphosphate hydrolases"/>
    <property type="match status" value="1"/>
</dbReference>
<keyword evidence="5" id="KW-0611">Plant defense</keyword>
<reference evidence="11" key="1">
    <citation type="submission" date="2019-10" db="EMBL/GenBank/DDBJ databases">
        <authorList>
            <person name="Zhang R."/>
            <person name="Pan Y."/>
            <person name="Wang J."/>
            <person name="Ma R."/>
            <person name="Yu S."/>
        </authorList>
    </citation>
    <scope>NUCLEOTIDE SEQUENCE</scope>
    <source>
        <strain evidence="11">LA-IB0</strain>
        <tissue evidence="11">Leaf</tissue>
    </source>
</reference>
<feature type="domain" description="NB-ARC" evidence="7">
    <location>
        <begin position="188"/>
        <end position="348"/>
    </location>
</feature>
<dbReference type="SMART" id="SM00369">
    <property type="entry name" value="LRR_TYP"/>
    <property type="match status" value="2"/>
</dbReference>
<dbReference type="SUPFAM" id="SSF52540">
    <property type="entry name" value="P-loop containing nucleoside triphosphate hydrolases"/>
    <property type="match status" value="1"/>
</dbReference>